<evidence type="ECO:0000313" key="4">
    <source>
        <dbReference type="Proteomes" id="UP000562254"/>
    </source>
</evidence>
<dbReference type="PROSITE" id="PS51462">
    <property type="entry name" value="NUDIX"/>
    <property type="match status" value="1"/>
</dbReference>
<protein>
    <submittedName>
        <fullName evidence="3">8-oxo-dGTP pyrophosphatase MutT (NUDIX family)</fullName>
    </submittedName>
</protein>
<keyword evidence="1" id="KW-0378">Hydrolase</keyword>
<accession>A0A840XKQ1</accession>
<dbReference type="CDD" id="cd03424">
    <property type="entry name" value="NUDIX_ADPRase_Nudt5_UGPPase_Nudt14"/>
    <property type="match status" value="1"/>
</dbReference>
<reference evidence="3 4" key="1">
    <citation type="submission" date="2020-08" db="EMBL/GenBank/DDBJ databases">
        <title>Genomic Encyclopedia of Type Strains, Phase IV (KMG-IV): sequencing the most valuable type-strain genomes for metagenomic binning, comparative biology and taxonomic classification.</title>
        <authorList>
            <person name="Goeker M."/>
        </authorList>
    </citation>
    <scope>NUCLEOTIDE SEQUENCE [LARGE SCALE GENOMIC DNA]</scope>
    <source>
        <strain evidence="3 4">DSM 25895</strain>
    </source>
</reference>
<name>A0A840XKQ1_9PROT</name>
<comment type="caution">
    <text evidence="3">The sequence shown here is derived from an EMBL/GenBank/DDBJ whole genome shotgun (WGS) entry which is preliminary data.</text>
</comment>
<evidence type="ECO:0000259" key="2">
    <source>
        <dbReference type="PROSITE" id="PS51462"/>
    </source>
</evidence>
<dbReference type="Pfam" id="PF00293">
    <property type="entry name" value="NUDIX"/>
    <property type="match status" value="1"/>
</dbReference>
<dbReference type="Proteomes" id="UP000562254">
    <property type="component" value="Unassembled WGS sequence"/>
</dbReference>
<dbReference type="SUPFAM" id="SSF55811">
    <property type="entry name" value="Nudix"/>
    <property type="match status" value="1"/>
</dbReference>
<dbReference type="GO" id="GO:0019693">
    <property type="term" value="P:ribose phosphate metabolic process"/>
    <property type="evidence" value="ECO:0007669"/>
    <property type="project" value="TreeGrafter"/>
</dbReference>
<dbReference type="InterPro" id="IPR015797">
    <property type="entry name" value="NUDIX_hydrolase-like_dom_sf"/>
</dbReference>
<dbReference type="PANTHER" id="PTHR11839">
    <property type="entry name" value="UDP/ADP-SUGAR PYROPHOSPHATASE"/>
    <property type="match status" value="1"/>
</dbReference>
<dbReference type="AlphaFoldDB" id="A0A840XKQ1"/>
<dbReference type="InterPro" id="IPR000086">
    <property type="entry name" value="NUDIX_hydrolase_dom"/>
</dbReference>
<dbReference type="Gene3D" id="3.90.79.10">
    <property type="entry name" value="Nucleoside Triphosphate Pyrophosphohydrolase"/>
    <property type="match status" value="1"/>
</dbReference>
<organism evidence="3 4">
    <name type="scientific">Neoroseomonas alkaliterrae</name>
    <dbReference type="NCBI Taxonomy" id="1452450"/>
    <lineage>
        <taxon>Bacteria</taxon>
        <taxon>Pseudomonadati</taxon>
        <taxon>Pseudomonadota</taxon>
        <taxon>Alphaproteobacteria</taxon>
        <taxon>Acetobacterales</taxon>
        <taxon>Acetobacteraceae</taxon>
        <taxon>Neoroseomonas</taxon>
    </lineage>
</organism>
<sequence length="187" mass="20688">MTHGLKPWRVTASRIVLADRWIRLRADSCIAPSGDVVDPFYVLEYRDWVHVVALTADDRLVMNRQYRHAAGEVHLELPGGVMDEADADPVAAGRREFREETGHGAEEWRHVVSLRPNPATHTNRVHTVLALGARPDGAQSFDNGEEIAVELIPVPDVLRLIREGEVQQSTHVASLLLALAAAGRIAF</sequence>
<feature type="domain" description="Nudix hydrolase" evidence="2">
    <location>
        <begin position="44"/>
        <end position="174"/>
    </location>
</feature>
<dbReference type="EMBL" id="JACIJE010000003">
    <property type="protein sequence ID" value="MBB5689185.1"/>
    <property type="molecule type" value="Genomic_DNA"/>
</dbReference>
<proteinExistence type="predicted"/>
<dbReference type="RefSeq" id="WP_184482636.1">
    <property type="nucleotide sequence ID" value="NZ_JAAEDJ010000060.1"/>
</dbReference>
<dbReference type="GO" id="GO:0016787">
    <property type="term" value="F:hydrolase activity"/>
    <property type="evidence" value="ECO:0007669"/>
    <property type="project" value="UniProtKB-KW"/>
</dbReference>
<evidence type="ECO:0000256" key="1">
    <source>
        <dbReference type="ARBA" id="ARBA00022801"/>
    </source>
</evidence>
<keyword evidence="4" id="KW-1185">Reference proteome</keyword>
<gene>
    <name evidence="3" type="ORF">FHS88_001310</name>
</gene>
<dbReference type="PANTHER" id="PTHR11839:SF1">
    <property type="entry name" value="ADP-SUGAR PYROPHOSPHATASE"/>
    <property type="match status" value="1"/>
</dbReference>
<evidence type="ECO:0000313" key="3">
    <source>
        <dbReference type="EMBL" id="MBB5689185.1"/>
    </source>
</evidence>
<dbReference type="GO" id="GO:0006753">
    <property type="term" value="P:nucleoside phosphate metabolic process"/>
    <property type="evidence" value="ECO:0007669"/>
    <property type="project" value="TreeGrafter"/>
</dbReference>